<evidence type="ECO:0000313" key="2">
    <source>
        <dbReference type="Proteomes" id="UP001432312"/>
    </source>
</evidence>
<gene>
    <name evidence="1" type="ORF">OHA91_25850</name>
</gene>
<evidence type="ECO:0000313" key="1">
    <source>
        <dbReference type="EMBL" id="WUN81622.1"/>
    </source>
</evidence>
<name>A0ABZ1QGS9_9ACTN</name>
<accession>A0ABZ1QGS9</accession>
<sequence>MTTPHSHAAPDAAAPQGSHQWILTLELPGRAAATQYGTWNPHPESTRHDVFVAIRQHVTSRFPELERATVAFFALEPNQL</sequence>
<reference evidence="1" key="1">
    <citation type="submission" date="2022-10" db="EMBL/GenBank/DDBJ databases">
        <title>The complete genomes of actinobacterial strains from the NBC collection.</title>
        <authorList>
            <person name="Joergensen T.S."/>
            <person name="Alvarez Arevalo M."/>
            <person name="Sterndorff E.B."/>
            <person name="Faurdal D."/>
            <person name="Vuksanovic O."/>
            <person name="Mourched A.-S."/>
            <person name="Charusanti P."/>
            <person name="Shaw S."/>
            <person name="Blin K."/>
            <person name="Weber T."/>
        </authorList>
    </citation>
    <scope>NUCLEOTIDE SEQUENCE</scope>
    <source>
        <strain evidence="1">NBC_00303</strain>
    </source>
</reference>
<dbReference type="RefSeq" id="WP_328740102.1">
    <property type="nucleotide sequence ID" value="NZ_CP108036.1"/>
</dbReference>
<dbReference type="EMBL" id="CP108036">
    <property type="protein sequence ID" value="WUN81622.1"/>
    <property type="molecule type" value="Genomic_DNA"/>
</dbReference>
<dbReference type="Proteomes" id="UP001432312">
    <property type="component" value="Chromosome"/>
</dbReference>
<proteinExistence type="predicted"/>
<organism evidence="1 2">
    <name type="scientific">Streptomyces erythrochromogenes</name>
    <dbReference type="NCBI Taxonomy" id="285574"/>
    <lineage>
        <taxon>Bacteria</taxon>
        <taxon>Bacillati</taxon>
        <taxon>Actinomycetota</taxon>
        <taxon>Actinomycetes</taxon>
        <taxon>Kitasatosporales</taxon>
        <taxon>Streptomycetaceae</taxon>
        <taxon>Streptomyces</taxon>
    </lineage>
</organism>
<dbReference type="GeneID" id="95499536"/>
<protein>
    <submittedName>
        <fullName evidence="1">Uncharacterized protein</fullName>
    </submittedName>
</protein>
<keyword evidence="2" id="KW-1185">Reference proteome</keyword>